<name>A0A4R4KID9_9BACT</name>
<dbReference type="RefSeq" id="WP_132114281.1">
    <property type="nucleotide sequence ID" value="NZ_SMJU01000002.1"/>
</dbReference>
<dbReference type="InterPro" id="IPR015943">
    <property type="entry name" value="WD40/YVTN_repeat-like_dom_sf"/>
</dbReference>
<dbReference type="InterPro" id="IPR045474">
    <property type="entry name" value="GEVED"/>
</dbReference>
<evidence type="ECO:0000259" key="1">
    <source>
        <dbReference type="Pfam" id="PF20009"/>
    </source>
</evidence>
<protein>
    <submittedName>
        <fullName evidence="2">Exo-alpha-sialidase</fullName>
    </submittedName>
</protein>
<keyword evidence="3" id="KW-1185">Reference proteome</keyword>
<comment type="caution">
    <text evidence="2">The sequence shown here is derived from an EMBL/GenBank/DDBJ whole genome shotgun (WGS) entry which is preliminary data.</text>
</comment>
<dbReference type="EMBL" id="SMJU01000002">
    <property type="protein sequence ID" value="TDB67868.1"/>
    <property type="molecule type" value="Genomic_DNA"/>
</dbReference>
<dbReference type="Gene3D" id="2.130.10.10">
    <property type="entry name" value="YVTN repeat-like/Quinoprotein amine dehydrogenase"/>
    <property type="match status" value="2"/>
</dbReference>
<dbReference type="Proteomes" id="UP000295706">
    <property type="component" value="Unassembled WGS sequence"/>
</dbReference>
<evidence type="ECO:0000313" key="3">
    <source>
        <dbReference type="Proteomes" id="UP000295706"/>
    </source>
</evidence>
<sequence length="1253" mass="135335">MKSLLLKSIILGKIAMLVFFLPSFGQRVPTPLLPSTQNFLPTQVANERREAYQQFLDADRDYQQLHKVPATTQGSEDDNPELRQKHERLITMDPETKRVPYERLETSRKFTRALLQKQQFNVESTEWVERGPNNIGGRTRAILFDPNDPTHRKVWAGGVSGGLWYTNDITNPDSAWQHVNDFWENLAISSLAYNPADPQIMYAGTGEGYGNSDAVRGGGIWKTTNGGTTWTRLAATIPTINGNSTFLGGAFQNIQDLVVNAAGVVFAGTQYGVLKSVDGGLNWSFAHQPGTGYGNFVSDLELAADGVLYAAYGHYYAGNGSGKLYKSSDSGSTWTNVTPSDATGMRTEIALAPSTAGNNQTIYVAMQYNFSSMDIGLFMKSTDAGATWANITIPTYSNGEHFTSGQAWYNLILAVHPANPDFLYAGGTNITRSFDGGSTWADPVIYWYNHPDQHALLFRPGNPEGVVLGNDGGIYYSPNAGNSSVATGSVDYFDRNKNYNITQYYSIAQKNVPGDPYLLAGSQDNGTHHLNSTPPALGAGGFSSGGDGMLCFIDQDDPTVQISSYQYNSYNLLNSNGQNLGEIVPYGTEGQFLNPADYDSQQNILYSYRNSTRFTRVRNVGTTNDRSDFAVAINGTSFIKVGKTANVLFVGTSSGTIYKVTNTDLDTTSQIIINNGNGSYGNVSSIDIGATDDELLVTLSNYGVASVWYTANGGISWQNMDNATLPDMPIRFGIFNPLNRSQVMLATEIGVWATNDFFTASPSWAPINTNLANVSCHWLHYRASDGQVAVGTHGRGMFITDAFSTQNAPNSLTITNTLPASICKGLSFPVQLFVTGSYESENQFDIELSNATGSFDTNTQIIGTGSTGSLTALIPDIPEVTPGTQYRIRAKASHPSLLSSEAGPFTITAGGLVYVGSTPVITNPTNEGFTVEAALNDPGQVHFVVVGANSMEPTAGQIQNGLNADGKYALVWGLISIPSAGTGAIREVTGLMPGTTYEVYFYKEGGGLLTSCEGEAPVKLVTTTTGSPLPYCLPQYTYGCSDEDVVADFILTNTNLSYTNTGCSPNGFGYYGSTSTTLVPGQEYPFIFRTYRSNLTSYYPQNIAIWIDLNQDGSFTETELLYQSSGIPINEIMNTLAIPANASLGMTRLRIRTQYAYAGVVNDPCVLYQYGETEDHLVTLSNNAVIMSAQSGDWDLGSTWVGGLAPLASQRVIVQAGHLVRINGMEAKAKEVDLINGSLDFVNNGTLLVNNPE</sequence>
<dbReference type="Pfam" id="PF20009">
    <property type="entry name" value="GEVED"/>
    <property type="match status" value="1"/>
</dbReference>
<organism evidence="2 3">
    <name type="scientific">Arundinibacter roseus</name>
    <dbReference type="NCBI Taxonomy" id="2070510"/>
    <lineage>
        <taxon>Bacteria</taxon>
        <taxon>Pseudomonadati</taxon>
        <taxon>Bacteroidota</taxon>
        <taxon>Cytophagia</taxon>
        <taxon>Cytophagales</taxon>
        <taxon>Spirosomataceae</taxon>
        <taxon>Arundinibacter</taxon>
    </lineage>
</organism>
<dbReference type="SUPFAM" id="SSF110296">
    <property type="entry name" value="Oligoxyloglucan reducing end-specific cellobiohydrolase"/>
    <property type="match status" value="2"/>
</dbReference>
<dbReference type="AlphaFoldDB" id="A0A4R4KID9"/>
<gene>
    <name evidence="2" type="ORF">EZE20_02790</name>
</gene>
<proteinExistence type="predicted"/>
<accession>A0A4R4KID9</accession>
<dbReference type="CDD" id="cd15482">
    <property type="entry name" value="Sialidase_non-viral"/>
    <property type="match status" value="1"/>
</dbReference>
<reference evidence="2 3" key="1">
    <citation type="submission" date="2019-02" db="EMBL/GenBank/DDBJ databases">
        <title>Arundinibacter roseus gen. nov., sp. nov., a new member of the family Cytophagaceae.</title>
        <authorList>
            <person name="Szuroczki S."/>
            <person name="Khayer B."/>
            <person name="Sproer C."/>
            <person name="Toumi M."/>
            <person name="Szabo A."/>
            <person name="Felfoldi T."/>
            <person name="Schumann P."/>
            <person name="Toth E."/>
        </authorList>
    </citation>
    <scope>NUCLEOTIDE SEQUENCE [LARGE SCALE GENOMIC DNA]</scope>
    <source>
        <strain evidence="2 3">DMA-k-7a</strain>
    </source>
</reference>
<dbReference type="OrthoDB" id="9757947at2"/>
<evidence type="ECO:0000313" key="2">
    <source>
        <dbReference type="EMBL" id="TDB67868.1"/>
    </source>
</evidence>
<feature type="domain" description="GEVED" evidence="1">
    <location>
        <begin position="1103"/>
        <end position="1179"/>
    </location>
</feature>